<dbReference type="Proteomes" id="UP000187455">
    <property type="component" value="Unassembled WGS sequence"/>
</dbReference>
<evidence type="ECO:0000256" key="8">
    <source>
        <dbReference type="SAM" id="MobiDB-lite"/>
    </source>
</evidence>
<evidence type="ECO:0000256" key="4">
    <source>
        <dbReference type="ARBA" id="ARBA00012388"/>
    </source>
</evidence>
<feature type="compositionally biased region" description="Basic and acidic residues" evidence="8">
    <location>
        <begin position="673"/>
        <end position="688"/>
    </location>
</feature>
<dbReference type="InterPro" id="IPR043519">
    <property type="entry name" value="NT_sf"/>
</dbReference>
<dbReference type="Pfam" id="PF03828">
    <property type="entry name" value="PAP_assoc"/>
    <property type="match status" value="1"/>
</dbReference>
<accession>A0A1R0H1H9</accession>
<evidence type="ECO:0000256" key="1">
    <source>
        <dbReference type="ARBA" id="ARBA00001936"/>
    </source>
</evidence>
<dbReference type="SUPFAM" id="SSF81301">
    <property type="entry name" value="Nucleotidyltransferase"/>
    <property type="match status" value="1"/>
</dbReference>
<dbReference type="AlphaFoldDB" id="A0A1R0H1H9"/>
<feature type="domain" description="Poly(A) RNA polymerase mitochondrial-like central palm" evidence="10">
    <location>
        <begin position="124"/>
        <end position="253"/>
    </location>
</feature>
<dbReference type="InterPro" id="IPR002058">
    <property type="entry name" value="PAP_assoc"/>
</dbReference>
<keyword evidence="7" id="KW-0460">Magnesium</keyword>
<evidence type="ECO:0000256" key="7">
    <source>
        <dbReference type="ARBA" id="ARBA00022842"/>
    </source>
</evidence>
<comment type="cofactor">
    <cofactor evidence="2">
        <name>Mg(2+)</name>
        <dbReference type="ChEBI" id="CHEBI:18420"/>
    </cofactor>
</comment>
<evidence type="ECO:0000256" key="6">
    <source>
        <dbReference type="ARBA" id="ARBA00022723"/>
    </source>
</evidence>
<evidence type="ECO:0000256" key="2">
    <source>
        <dbReference type="ARBA" id="ARBA00001946"/>
    </source>
</evidence>
<evidence type="ECO:0000259" key="9">
    <source>
        <dbReference type="Pfam" id="PF03828"/>
    </source>
</evidence>
<feature type="compositionally biased region" description="Polar residues" evidence="8">
    <location>
        <begin position="56"/>
        <end position="66"/>
    </location>
</feature>
<dbReference type="STRING" id="133383.A0A1R0H1H9"/>
<comment type="caution">
    <text evidence="11">The sequence shown here is derived from an EMBL/GenBank/DDBJ whole genome shotgun (WGS) entry which is preliminary data.</text>
</comment>
<evidence type="ECO:0000259" key="10">
    <source>
        <dbReference type="Pfam" id="PF22600"/>
    </source>
</evidence>
<evidence type="ECO:0000313" key="11">
    <source>
        <dbReference type="EMBL" id="OLY82992.1"/>
    </source>
</evidence>
<dbReference type="EC" id="2.7.7.19" evidence="4"/>
<feature type="compositionally biased region" description="Low complexity" evidence="8">
    <location>
        <begin position="36"/>
        <end position="46"/>
    </location>
</feature>
<dbReference type="Pfam" id="PF22600">
    <property type="entry name" value="MTPAP-like_central"/>
    <property type="match status" value="1"/>
</dbReference>
<evidence type="ECO:0000256" key="5">
    <source>
        <dbReference type="ARBA" id="ARBA00022679"/>
    </source>
</evidence>
<name>A0A1R0H1H9_9FUNG</name>
<dbReference type="PANTHER" id="PTHR12271">
    <property type="entry name" value="POLY A POLYMERASE CID PAP -RELATED"/>
    <property type="match status" value="1"/>
</dbReference>
<dbReference type="GO" id="GO:1990817">
    <property type="term" value="F:poly(A) RNA polymerase activity"/>
    <property type="evidence" value="ECO:0007669"/>
    <property type="project" value="UniProtKB-EC"/>
</dbReference>
<dbReference type="Gene3D" id="3.30.460.10">
    <property type="entry name" value="Beta Polymerase, domain 2"/>
    <property type="match status" value="1"/>
</dbReference>
<comment type="cofactor">
    <cofactor evidence="1">
        <name>Mn(2+)</name>
        <dbReference type="ChEBI" id="CHEBI:29035"/>
    </cofactor>
</comment>
<comment type="similarity">
    <text evidence="3">Belongs to the DNA polymerase type-B-like family.</text>
</comment>
<gene>
    <name evidence="11" type="ORF">AYI68_g2879</name>
</gene>
<dbReference type="GO" id="GO:0031123">
    <property type="term" value="P:RNA 3'-end processing"/>
    <property type="evidence" value="ECO:0007669"/>
    <property type="project" value="TreeGrafter"/>
</dbReference>
<reference evidence="11 12" key="1">
    <citation type="journal article" date="2016" name="Mol. Biol. Evol.">
        <title>Genome-Wide Survey of Gut Fungi (Harpellales) Reveals the First Horizontally Transferred Ubiquitin Gene from a Mosquito Host.</title>
        <authorList>
            <person name="Wang Y."/>
            <person name="White M.M."/>
            <person name="Kvist S."/>
            <person name="Moncalvo J.M."/>
        </authorList>
    </citation>
    <scope>NUCLEOTIDE SEQUENCE [LARGE SCALE GENOMIC DNA]</scope>
    <source>
        <strain evidence="11 12">ALG-7-W6</strain>
    </source>
</reference>
<evidence type="ECO:0000313" key="12">
    <source>
        <dbReference type="Proteomes" id="UP000187455"/>
    </source>
</evidence>
<proteinExistence type="inferred from homology"/>
<protein>
    <recommendedName>
        <fullName evidence="4">polynucleotide adenylyltransferase</fullName>
        <ecNumber evidence="4">2.7.7.19</ecNumber>
    </recommendedName>
</protein>
<dbReference type="PANTHER" id="PTHR12271:SF113">
    <property type="entry name" value="POLY(A) RNA POLYMERASE CID11"/>
    <property type="match status" value="1"/>
</dbReference>
<keyword evidence="5" id="KW-0808">Transferase</keyword>
<dbReference type="EMBL" id="LSSL01001132">
    <property type="protein sequence ID" value="OLY82992.1"/>
    <property type="molecule type" value="Genomic_DNA"/>
</dbReference>
<feature type="region of interest" description="Disordered" evidence="8">
    <location>
        <begin position="669"/>
        <end position="688"/>
    </location>
</feature>
<dbReference type="Gene3D" id="1.10.1410.10">
    <property type="match status" value="1"/>
</dbReference>
<evidence type="ECO:0000256" key="3">
    <source>
        <dbReference type="ARBA" id="ARBA00008593"/>
    </source>
</evidence>
<keyword evidence="6" id="KW-0479">Metal-binding</keyword>
<feature type="domain" description="PAP-associated" evidence="9">
    <location>
        <begin position="351"/>
        <end position="403"/>
    </location>
</feature>
<dbReference type="GO" id="GO:0010605">
    <property type="term" value="P:negative regulation of macromolecule metabolic process"/>
    <property type="evidence" value="ECO:0007669"/>
    <property type="project" value="UniProtKB-ARBA"/>
</dbReference>
<dbReference type="GO" id="GO:0046872">
    <property type="term" value="F:metal ion binding"/>
    <property type="evidence" value="ECO:0007669"/>
    <property type="project" value="UniProtKB-KW"/>
</dbReference>
<dbReference type="CDD" id="cd05402">
    <property type="entry name" value="NT_PAP_TUTase"/>
    <property type="match status" value="1"/>
</dbReference>
<feature type="compositionally biased region" description="Low complexity" evidence="8">
    <location>
        <begin position="76"/>
        <end position="98"/>
    </location>
</feature>
<dbReference type="InterPro" id="IPR054708">
    <property type="entry name" value="MTPAP-like_central"/>
</dbReference>
<sequence length="688" mass="76522">MNETVDAVGLNHFPSQLSCRKLVSSPFKNPGFKKASFSSSSSTPSPSSSPEPPLKTRSNSSNPSSQKNTKKKIFSKKNNNPSLNPNSRSLDPSSQPLKKSQKKKKNKPYPPSQPPLNSDFFNLLSSEIATINTNLQPTRDSIHIKSQFLRKLSTILSAEFPSSKIDICVFGSSVNGLGTVSSDVDICLITSDLSLQNILYLNKALKKYSLKTYCIPHARVPIVKVYDPELCVFSDINVNNTIALVNTKMIQTFLAIDERALPFVMLIKHWAKQRQINDAAFGGTLSPYSWVNLALSFLQMRSPPILPVLHPYISPYIDPSIDCRSRKPDLDFNSNPQDFVGFGSSNHESTGQLLYEFFRFYGTQFDYLNSVVSLRHGHCLKKSDKGWDIGRPKKILCIEEPFSTWLNLAHGANVSSVKGIFSEILRAHQILKGGGSIFKVCEKYNFSNLGFDKQAHFFACSSPQSYHRSSNPDTVFAPRSLSQNPVYPNDSITISPNNNNNHSNSKNIISLASHQSRSSESVGTVVDTADELPVLQSFPIQSHVQTKSQNQNQNQNHKHLSISALASSICRCPTFRPANYSNLPIKTHLPSCILGSIFNSNYCHPSKPPNFSYRTTVNKTLAGPDFQHRKGHFRHHSSPSRLQTDFIVKSGRKSLNSLGMAYAFIAPQSSDTDSTKSGETFENKVLEY</sequence>
<keyword evidence="12" id="KW-1185">Reference proteome</keyword>
<dbReference type="SUPFAM" id="SSF81631">
    <property type="entry name" value="PAP/OAS1 substrate-binding domain"/>
    <property type="match status" value="1"/>
</dbReference>
<feature type="region of interest" description="Disordered" evidence="8">
    <location>
        <begin position="30"/>
        <end position="116"/>
    </location>
</feature>
<organism evidence="11 12">
    <name type="scientific">Smittium mucronatum</name>
    <dbReference type="NCBI Taxonomy" id="133383"/>
    <lineage>
        <taxon>Eukaryota</taxon>
        <taxon>Fungi</taxon>
        <taxon>Fungi incertae sedis</taxon>
        <taxon>Zoopagomycota</taxon>
        <taxon>Kickxellomycotina</taxon>
        <taxon>Harpellomycetes</taxon>
        <taxon>Harpellales</taxon>
        <taxon>Legeriomycetaceae</taxon>
        <taxon>Smittium</taxon>
    </lineage>
</organism>
<dbReference type="OrthoDB" id="2274644at2759"/>